<sequence>MSCTHVIQAATQERKRQKAAQHTKSRTAAASPTPGQGTPQQSPSRRTSFNGTTIAIGSPAPTHQSLESGSSGMVEAIGSRQSSPGSTSTTSTVQLIAWLLAPDGEASTPHSQGLSGWRGRQGQSMPASESITGELSPVDQLLVEDYMRNEFALDLTETYFQIVHIRIPLLNPDLFRARLRASVPSTSLPIPPGYSSIAEALGPPSPALLATLMACGAKFSDHHLMQLDRETNGGSSRIQSRLLERAVEIAEAEKVFRTATLENVTLSMILEGMDPLTLGRPDRPDGPGGFWLKVAADHIFALGYNKDSVVSAIPDVETKGRAYFAWWITYLTDAYSAAFFRRKPALSDHDHSHAPPVAIDTTQYSDHSEFAIWLSAVYDLAVAARKLAVTAFSARSQTRGIVATELREVAALLYRWRDNHLARVGVPTTMQVDWDYLKAITCCVSDANYHVMWIIGHLAILDFDISPGGSNVAQPNTPPVDTDSTRLVQDLKAEFAYEALHAATRISALTSLLTSHGYLRLDYNVLHYAIYAAGLTLAREGAPETVNCIAGLRQYSSAYPDAGPEADHISTIFAQTTMTQHQTSARHATGLQFMPLNTTTVSSLPPLRSAESTAIDLNDPVMSGPSLGLNSEIGANHQSSSLPSAPFLDFGPNVSLLQPPDLASAVAEPFLRLGLSVAPSTQTQRGQASINDASTTTQRLQDEIMEGDVPEHLTNDAFDHLLFE</sequence>
<dbReference type="RefSeq" id="XP_040625624.1">
    <property type="nucleotide sequence ID" value="XM_040769092.1"/>
</dbReference>
<dbReference type="OrthoDB" id="2534600at2759"/>
<feature type="compositionally biased region" description="Basic residues" evidence="2">
    <location>
        <begin position="15"/>
        <end position="25"/>
    </location>
</feature>
<evidence type="ECO:0008006" key="5">
    <source>
        <dbReference type="Google" id="ProtNLM"/>
    </source>
</evidence>
<keyword evidence="1" id="KW-0539">Nucleus</keyword>
<proteinExistence type="predicted"/>
<dbReference type="GO" id="GO:0001080">
    <property type="term" value="P:nitrogen catabolite activation of transcription from RNA polymerase II promoter"/>
    <property type="evidence" value="ECO:0007669"/>
    <property type="project" value="TreeGrafter"/>
</dbReference>
<feature type="compositionally biased region" description="Low complexity" evidence="2">
    <location>
        <begin position="31"/>
        <end position="44"/>
    </location>
</feature>
<evidence type="ECO:0000313" key="3">
    <source>
        <dbReference type="EMBL" id="EJT98726.1"/>
    </source>
</evidence>
<dbReference type="CDD" id="cd12148">
    <property type="entry name" value="fungal_TF_MHR"/>
    <property type="match status" value="1"/>
</dbReference>
<feature type="compositionally biased region" description="Polar residues" evidence="2">
    <location>
        <begin position="45"/>
        <end position="71"/>
    </location>
</feature>
<feature type="compositionally biased region" description="Polar residues" evidence="2">
    <location>
        <begin position="1"/>
        <end position="11"/>
    </location>
</feature>
<dbReference type="Proteomes" id="UP000030653">
    <property type="component" value="Unassembled WGS sequence"/>
</dbReference>
<protein>
    <recommendedName>
        <fullName evidence="5">Transcription factor domain-containing protein</fullName>
    </recommendedName>
</protein>
<dbReference type="STRING" id="1858805.M5FYU1"/>
<dbReference type="PANTHER" id="PTHR31668:SF4">
    <property type="entry name" value="TRANSCRIPTIONAL ACTIVATOR PROTEIN DAL81"/>
    <property type="match status" value="1"/>
</dbReference>
<organism evidence="3 4">
    <name type="scientific">Dacryopinax primogenitus (strain DJM 731)</name>
    <name type="common">Brown rot fungus</name>
    <dbReference type="NCBI Taxonomy" id="1858805"/>
    <lineage>
        <taxon>Eukaryota</taxon>
        <taxon>Fungi</taxon>
        <taxon>Dikarya</taxon>
        <taxon>Basidiomycota</taxon>
        <taxon>Agaricomycotina</taxon>
        <taxon>Dacrymycetes</taxon>
        <taxon>Dacrymycetales</taxon>
        <taxon>Dacrymycetaceae</taxon>
        <taxon>Dacryopinax</taxon>
    </lineage>
</organism>
<evidence type="ECO:0000256" key="2">
    <source>
        <dbReference type="SAM" id="MobiDB-lite"/>
    </source>
</evidence>
<dbReference type="EMBL" id="JH795872">
    <property type="protein sequence ID" value="EJT98726.1"/>
    <property type="molecule type" value="Genomic_DNA"/>
</dbReference>
<dbReference type="GO" id="GO:0005634">
    <property type="term" value="C:nucleus"/>
    <property type="evidence" value="ECO:0007669"/>
    <property type="project" value="TreeGrafter"/>
</dbReference>
<dbReference type="GeneID" id="63684154"/>
<dbReference type="InterPro" id="IPR050797">
    <property type="entry name" value="Carb_Metab_Trans_Reg"/>
</dbReference>
<feature type="compositionally biased region" description="Low complexity" evidence="2">
    <location>
        <begin position="79"/>
        <end position="89"/>
    </location>
</feature>
<evidence type="ECO:0000313" key="4">
    <source>
        <dbReference type="Proteomes" id="UP000030653"/>
    </source>
</evidence>
<keyword evidence="4" id="KW-1185">Reference proteome</keyword>
<reference evidence="3 4" key="1">
    <citation type="journal article" date="2012" name="Science">
        <title>The Paleozoic origin of enzymatic lignin decomposition reconstructed from 31 fungal genomes.</title>
        <authorList>
            <person name="Floudas D."/>
            <person name="Binder M."/>
            <person name="Riley R."/>
            <person name="Barry K."/>
            <person name="Blanchette R.A."/>
            <person name="Henrissat B."/>
            <person name="Martinez A.T."/>
            <person name="Otillar R."/>
            <person name="Spatafora J.W."/>
            <person name="Yadav J.S."/>
            <person name="Aerts A."/>
            <person name="Benoit I."/>
            <person name="Boyd A."/>
            <person name="Carlson A."/>
            <person name="Copeland A."/>
            <person name="Coutinho P.M."/>
            <person name="de Vries R.P."/>
            <person name="Ferreira P."/>
            <person name="Findley K."/>
            <person name="Foster B."/>
            <person name="Gaskell J."/>
            <person name="Glotzer D."/>
            <person name="Gorecki P."/>
            <person name="Heitman J."/>
            <person name="Hesse C."/>
            <person name="Hori C."/>
            <person name="Igarashi K."/>
            <person name="Jurgens J.A."/>
            <person name="Kallen N."/>
            <person name="Kersten P."/>
            <person name="Kohler A."/>
            <person name="Kuees U."/>
            <person name="Kumar T.K.A."/>
            <person name="Kuo A."/>
            <person name="LaButti K."/>
            <person name="Larrondo L.F."/>
            <person name="Lindquist E."/>
            <person name="Ling A."/>
            <person name="Lombard V."/>
            <person name="Lucas S."/>
            <person name="Lundell T."/>
            <person name="Martin R."/>
            <person name="McLaughlin D.J."/>
            <person name="Morgenstern I."/>
            <person name="Morin E."/>
            <person name="Murat C."/>
            <person name="Nagy L.G."/>
            <person name="Nolan M."/>
            <person name="Ohm R.A."/>
            <person name="Patyshakuliyeva A."/>
            <person name="Rokas A."/>
            <person name="Ruiz-Duenas F.J."/>
            <person name="Sabat G."/>
            <person name="Salamov A."/>
            <person name="Samejima M."/>
            <person name="Schmutz J."/>
            <person name="Slot J.C."/>
            <person name="St John F."/>
            <person name="Stenlid J."/>
            <person name="Sun H."/>
            <person name="Sun S."/>
            <person name="Syed K."/>
            <person name="Tsang A."/>
            <person name="Wiebenga A."/>
            <person name="Young D."/>
            <person name="Pisabarro A."/>
            <person name="Eastwood D.C."/>
            <person name="Martin F."/>
            <person name="Cullen D."/>
            <person name="Grigoriev I.V."/>
            <person name="Hibbett D.S."/>
        </authorList>
    </citation>
    <scope>NUCLEOTIDE SEQUENCE [LARGE SCALE GENOMIC DNA]</scope>
    <source>
        <strain evidence="3 4">DJM-731 SS1</strain>
    </source>
</reference>
<accession>M5FYU1</accession>
<gene>
    <name evidence="3" type="ORF">DACRYDRAFT_110626</name>
</gene>
<evidence type="ECO:0000256" key="1">
    <source>
        <dbReference type="ARBA" id="ARBA00023242"/>
    </source>
</evidence>
<dbReference type="AlphaFoldDB" id="M5FYU1"/>
<dbReference type="HOGENOM" id="CLU_012597_0_0_1"/>
<feature type="region of interest" description="Disordered" evidence="2">
    <location>
        <begin position="106"/>
        <end position="132"/>
    </location>
</feature>
<dbReference type="PANTHER" id="PTHR31668">
    <property type="entry name" value="GLUCOSE TRANSPORT TRANSCRIPTION REGULATOR RGT1-RELATED-RELATED"/>
    <property type="match status" value="1"/>
</dbReference>
<feature type="region of interest" description="Disordered" evidence="2">
    <location>
        <begin position="1"/>
        <end position="89"/>
    </location>
</feature>
<name>M5FYU1_DACPD</name>
<feature type="compositionally biased region" description="Polar residues" evidence="2">
    <location>
        <begin position="121"/>
        <end position="132"/>
    </location>
</feature>